<sequence length="143" mass="15470">MILRVFKRIWIPLVVLVVAGAGAFTVSRLHGIFGSDDRPAYADTQKDEAPYNPKHVTYEVFGSPGSVADISYFDVNSIPTFVENVPLPWSLEFPLGNTTAVGSVMAQGTGDSIGCRILVDNTVRAEKIKDAFRAFTSCSVTAL</sequence>
<dbReference type="Pfam" id="PF05423">
    <property type="entry name" value="Mycobact_memb"/>
    <property type="match status" value="1"/>
</dbReference>
<dbReference type="GO" id="GO:0005886">
    <property type="term" value="C:plasma membrane"/>
    <property type="evidence" value="ECO:0007669"/>
    <property type="project" value="UniProtKB-SubCell"/>
</dbReference>
<protein>
    <submittedName>
        <fullName evidence="7">Membrane protein, MmpS family</fullName>
    </submittedName>
</protein>
<organism evidence="7 8">
    <name type="scientific">Mycolicibacterium moriokaense</name>
    <dbReference type="NCBI Taxonomy" id="39691"/>
    <lineage>
        <taxon>Bacteria</taxon>
        <taxon>Bacillati</taxon>
        <taxon>Actinomycetota</taxon>
        <taxon>Actinomycetes</taxon>
        <taxon>Mycobacteriales</taxon>
        <taxon>Mycobacteriaceae</taxon>
        <taxon>Mycolicibacterium</taxon>
    </lineage>
</organism>
<keyword evidence="6" id="KW-0472">Membrane</keyword>
<keyword evidence="5" id="KW-1133">Transmembrane helix</keyword>
<evidence type="ECO:0000256" key="6">
    <source>
        <dbReference type="ARBA" id="ARBA00023136"/>
    </source>
</evidence>
<dbReference type="KEGG" id="mmor:MMOR_50170"/>
<evidence type="ECO:0000256" key="2">
    <source>
        <dbReference type="ARBA" id="ARBA00007531"/>
    </source>
</evidence>
<keyword evidence="8" id="KW-1185">Reference proteome</keyword>
<proteinExistence type="inferred from homology"/>
<dbReference type="RefSeq" id="WP_083156955.1">
    <property type="nucleotide sequence ID" value="NZ_AP022560.1"/>
</dbReference>
<name>A0AAD1M8Z3_9MYCO</name>
<dbReference type="Proteomes" id="UP000466681">
    <property type="component" value="Chromosome"/>
</dbReference>
<comment type="subcellular location">
    <subcellularLocation>
        <location evidence="1">Cell membrane</location>
    </subcellularLocation>
</comment>
<keyword evidence="4" id="KW-0812">Transmembrane</keyword>
<accession>A0AAD1M8Z3</accession>
<reference evidence="7 8" key="1">
    <citation type="journal article" date="2019" name="Emerg. Microbes Infect.">
        <title>Comprehensive subspecies identification of 175 nontuberculous mycobacteria species based on 7547 genomic profiles.</title>
        <authorList>
            <person name="Matsumoto Y."/>
            <person name="Kinjo T."/>
            <person name="Motooka D."/>
            <person name="Nabeya D."/>
            <person name="Jung N."/>
            <person name="Uechi K."/>
            <person name="Horii T."/>
            <person name="Iida T."/>
            <person name="Fujita J."/>
            <person name="Nakamura S."/>
        </authorList>
    </citation>
    <scope>NUCLEOTIDE SEQUENCE [LARGE SCALE GENOMIC DNA]</scope>
    <source>
        <strain evidence="7 8">JCM 6375</strain>
    </source>
</reference>
<evidence type="ECO:0000256" key="1">
    <source>
        <dbReference type="ARBA" id="ARBA00004236"/>
    </source>
</evidence>
<dbReference type="Gene3D" id="2.60.40.2880">
    <property type="entry name" value="MmpS1-5, C-terminal soluble domain"/>
    <property type="match status" value="1"/>
</dbReference>
<dbReference type="EMBL" id="AP022560">
    <property type="protein sequence ID" value="BBX04081.1"/>
    <property type="molecule type" value="Genomic_DNA"/>
</dbReference>
<evidence type="ECO:0000256" key="4">
    <source>
        <dbReference type="ARBA" id="ARBA00022692"/>
    </source>
</evidence>
<gene>
    <name evidence="7" type="ORF">MMOR_50170</name>
</gene>
<evidence type="ECO:0000256" key="3">
    <source>
        <dbReference type="ARBA" id="ARBA00022475"/>
    </source>
</evidence>
<evidence type="ECO:0000313" key="8">
    <source>
        <dbReference type="Proteomes" id="UP000466681"/>
    </source>
</evidence>
<dbReference type="InterPro" id="IPR038468">
    <property type="entry name" value="MmpS_C"/>
</dbReference>
<keyword evidence="3" id="KW-1003">Cell membrane</keyword>
<dbReference type="AlphaFoldDB" id="A0AAD1M8Z3"/>
<comment type="similarity">
    <text evidence="2">Belongs to the MmpS family.</text>
</comment>
<evidence type="ECO:0000256" key="5">
    <source>
        <dbReference type="ARBA" id="ARBA00022989"/>
    </source>
</evidence>
<dbReference type="InterPro" id="IPR008693">
    <property type="entry name" value="MmpS"/>
</dbReference>
<evidence type="ECO:0000313" key="7">
    <source>
        <dbReference type="EMBL" id="BBX04081.1"/>
    </source>
</evidence>